<feature type="compositionally biased region" description="Basic and acidic residues" evidence="11">
    <location>
        <begin position="47"/>
        <end position="60"/>
    </location>
</feature>
<keyword evidence="8" id="KW-0694">RNA-binding</keyword>
<organism evidence="13 14">
    <name type="scientific">Eragrostis curvula</name>
    <name type="common">weeping love grass</name>
    <dbReference type="NCBI Taxonomy" id="38414"/>
    <lineage>
        <taxon>Eukaryota</taxon>
        <taxon>Viridiplantae</taxon>
        <taxon>Streptophyta</taxon>
        <taxon>Embryophyta</taxon>
        <taxon>Tracheophyta</taxon>
        <taxon>Spermatophyta</taxon>
        <taxon>Magnoliopsida</taxon>
        <taxon>Liliopsida</taxon>
        <taxon>Poales</taxon>
        <taxon>Poaceae</taxon>
        <taxon>PACMAD clade</taxon>
        <taxon>Chloridoideae</taxon>
        <taxon>Eragrostideae</taxon>
        <taxon>Eragrostidinae</taxon>
        <taxon>Eragrostis</taxon>
    </lineage>
</organism>
<dbReference type="GO" id="GO:0016829">
    <property type="term" value="F:lyase activity"/>
    <property type="evidence" value="ECO:0007669"/>
    <property type="project" value="UniProtKB-KW"/>
</dbReference>
<gene>
    <name evidence="13" type="ORF">EJB05_20555</name>
</gene>
<feature type="compositionally biased region" description="Polar residues" evidence="11">
    <location>
        <begin position="95"/>
        <end position="113"/>
    </location>
</feature>
<dbReference type="EMBL" id="RWGY01000011">
    <property type="protein sequence ID" value="TVU29013.1"/>
    <property type="molecule type" value="Genomic_DNA"/>
</dbReference>
<reference evidence="13 14" key="1">
    <citation type="journal article" date="2019" name="Sci. Rep.">
        <title>A high-quality genome of Eragrostis curvula grass provides insights into Poaceae evolution and supports new strategies to enhance forage quality.</title>
        <authorList>
            <person name="Carballo J."/>
            <person name="Santos B.A.C.M."/>
            <person name="Zappacosta D."/>
            <person name="Garbus I."/>
            <person name="Selva J.P."/>
            <person name="Gallo C.A."/>
            <person name="Diaz A."/>
            <person name="Albertini E."/>
            <person name="Caccamo M."/>
            <person name="Echenique V."/>
        </authorList>
    </citation>
    <scope>NUCLEOTIDE SEQUENCE [LARGE SCALE GENOMIC DNA]</scope>
    <source>
        <strain evidence="14">cv. Victoria</strain>
        <tissue evidence="13">Leaf</tissue>
    </source>
</reference>
<keyword evidence="4" id="KW-0540">Nuclease</keyword>
<dbReference type="OrthoDB" id="430326at2759"/>
<keyword evidence="7" id="KW-0378">Hydrolase</keyword>
<comment type="caution">
    <text evidence="13">The sequence shown here is derived from an EMBL/GenBank/DDBJ whole genome shotgun (WGS) entry which is preliminary data.</text>
</comment>
<keyword evidence="9" id="KW-0464">Manganese</keyword>
<dbReference type="InterPro" id="IPR018998">
    <property type="entry name" value="EndoU_C"/>
</dbReference>
<dbReference type="CDD" id="cd21159">
    <property type="entry name" value="XendoU"/>
    <property type="match status" value="1"/>
</dbReference>
<keyword evidence="14" id="KW-1185">Reference proteome</keyword>
<comment type="similarity">
    <text evidence="2">Belongs to the ENDOU family.</text>
</comment>
<evidence type="ECO:0000256" key="7">
    <source>
        <dbReference type="ARBA" id="ARBA00022801"/>
    </source>
</evidence>
<keyword evidence="10" id="KW-0456">Lyase</keyword>
<dbReference type="SUPFAM" id="SSF142877">
    <property type="entry name" value="EndoU-like"/>
    <property type="match status" value="1"/>
</dbReference>
<evidence type="ECO:0000259" key="12">
    <source>
        <dbReference type="PROSITE" id="PS51959"/>
    </source>
</evidence>
<feature type="region of interest" description="Disordered" evidence="11">
    <location>
        <begin position="17"/>
        <end position="141"/>
    </location>
</feature>
<dbReference type="GO" id="GO:0016787">
    <property type="term" value="F:hydrolase activity"/>
    <property type="evidence" value="ECO:0007669"/>
    <property type="project" value="UniProtKB-KW"/>
</dbReference>
<evidence type="ECO:0000256" key="4">
    <source>
        <dbReference type="ARBA" id="ARBA00022722"/>
    </source>
</evidence>
<dbReference type="InterPro" id="IPR039787">
    <property type="entry name" value="ENDOU"/>
</dbReference>
<evidence type="ECO:0000256" key="8">
    <source>
        <dbReference type="ARBA" id="ARBA00022884"/>
    </source>
</evidence>
<evidence type="ECO:0000256" key="9">
    <source>
        <dbReference type="ARBA" id="ARBA00023211"/>
    </source>
</evidence>
<evidence type="ECO:0000313" key="13">
    <source>
        <dbReference type="EMBL" id="TVU29013.1"/>
    </source>
</evidence>
<dbReference type="Pfam" id="PF09412">
    <property type="entry name" value="XendoU"/>
    <property type="match status" value="1"/>
</dbReference>
<comment type="cofactor">
    <cofactor evidence="1">
        <name>Mn(2+)</name>
        <dbReference type="ChEBI" id="CHEBI:29035"/>
    </cofactor>
</comment>
<dbReference type="AlphaFoldDB" id="A0A5J9UZ44"/>
<dbReference type="Proteomes" id="UP000324897">
    <property type="component" value="Chromosome 1"/>
</dbReference>
<feature type="domain" description="EndoU" evidence="12">
    <location>
        <begin position="178"/>
        <end position="451"/>
    </location>
</feature>
<proteinExistence type="inferred from homology"/>
<dbReference type="GO" id="GO:0046872">
    <property type="term" value="F:metal ion binding"/>
    <property type="evidence" value="ECO:0007669"/>
    <property type="project" value="UniProtKB-KW"/>
</dbReference>
<sequence>MDELVKELEGVAIDEVEGNEARRDRRAVPADGERGERSRSTWAEVVSEDRARIKNEGGDRRSKKGSSMPPRPLSCTDSVTYFPMQDEGDERNDQGSDGATGTGNFRPQRQSQCGIEKQDGEERSSGGWVAVEERKRHRRPHQHFEEWNGYKRPPSEQEYSEDTSHIHHGLNVEPTREELDNLSKACSRLWELDMNRLVPGKDYAIECGEGKKVYHKGDKASENLFSWLEDNVLKRPTYSRFCALLDNYNPHQGYKESITQQDKYEETAFIEEISRSASIKYLHRYLVLKGVTSQDYEDFKKMLTSLWFDLYGRGGCSSSSSAFEHVFVGEIKGQRQGENEVSGFHNWIQFYLEESNGNVDYQGYIFPRRRGELPDSETQLLTIQFEWHGVLKSVSSTLIGVSPEFEIALYTLCFFAGGEDNHVDIGPYSVNIKCYRLGDNKIGSAFPIAEN</sequence>
<dbReference type="PROSITE" id="PS51959">
    <property type="entry name" value="ENDOU"/>
    <property type="match status" value="1"/>
</dbReference>
<keyword evidence="6" id="KW-0255">Endonuclease</keyword>
<feature type="compositionally biased region" description="Basic and acidic residues" evidence="11">
    <location>
        <begin position="19"/>
        <end position="39"/>
    </location>
</feature>
<evidence type="ECO:0000256" key="5">
    <source>
        <dbReference type="ARBA" id="ARBA00022723"/>
    </source>
</evidence>
<protein>
    <recommendedName>
        <fullName evidence="12">EndoU domain-containing protein</fullName>
    </recommendedName>
</protein>
<evidence type="ECO:0000256" key="2">
    <source>
        <dbReference type="ARBA" id="ARBA00010168"/>
    </source>
</evidence>
<accession>A0A5J9UZ44</accession>
<evidence type="ECO:0000256" key="10">
    <source>
        <dbReference type="ARBA" id="ARBA00023239"/>
    </source>
</evidence>
<evidence type="ECO:0000256" key="11">
    <source>
        <dbReference type="SAM" id="MobiDB-lite"/>
    </source>
</evidence>
<dbReference type="GO" id="GO:0004521">
    <property type="term" value="F:RNA endonuclease activity"/>
    <property type="evidence" value="ECO:0007669"/>
    <property type="project" value="InterPro"/>
</dbReference>
<evidence type="ECO:0000256" key="6">
    <source>
        <dbReference type="ARBA" id="ARBA00022759"/>
    </source>
</evidence>
<dbReference type="PANTHER" id="PTHR12439:SF11">
    <property type="entry name" value="URIDYLATE-SPECIFIC ENDORIBONUCLEASE"/>
    <property type="match status" value="1"/>
</dbReference>
<dbReference type="InterPro" id="IPR037227">
    <property type="entry name" value="EndoU-like"/>
</dbReference>
<evidence type="ECO:0000256" key="1">
    <source>
        <dbReference type="ARBA" id="ARBA00001936"/>
    </source>
</evidence>
<dbReference type="PANTHER" id="PTHR12439">
    <property type="entry name" value="PLACENTAL PROTEIN 11-RELATED"/>
    <property type="match status" value="1"/>
</dbReference>
<comment type="subunit">
    <text evidence="3">Monomer.</text>
</comment>
<evidence type="ECO:0000313" key="14">
    <source>
        <dbReference type="Proteomes" id="UP000324897"/>
    </source>
</evidence>
<keyword evidence="5" id="KW-0479">Metal-binding</keyword>
<evidence type="ECO:0000256" key="3">
    <source>
        <dbReference type="ARBA" id="ARBA00011245"/>
    </source>
</evidence>
<dbReference type="Gramene" id="TVU29013">
    <property type="protein sequence ID" value="TVU29013"/>
    <property type="gene ID" value="EJB05_20555"/>
</dbReference>
<name>A0A5J9UZ44_9POAL</name>
<dbReference type="GO" id="GO:0003723">
    <property type="term" value="F:RNA binding"/>
    <property type="evidence" value="ECO:0007669"/>
    <property type="project" value="UniProtKB-KW"/>
</dbReference>